<reference evidence="1 2" key="1">
    <citation type="submission" date="2018-03" db="EMBL/GenBank/DDBJ databases">
        <title>Diversity of phytobeneficial traits revealed by whole-genome analysis of worldwide-isolated phenazine-producing Pseudomonas spp.</title>
        <authorList>
            <person name="Biessy A."/>
            <person name="Novinscak A."/>
            <person name="Blom J."/>
            <person name="Leger G."/>
            <person name="Thomashow L.S."/>
            <person name="Cazorla F.M."/>
            <person name="Josic D."/>
            <person name="Filion M."/>
        </authorList>
    </citation>
    <scope>NUCLEOTIDE SEQUENCE [LARGE SCALE GENOMIC DNA]</scope>
    <source>
        <strain evidence="1 2">B25</strain>
    </source>
</reference>
<dbReference type="Proteomes" id="UP000268048">
    <property type="component" value="Chromosome"/>
</dbReference>
<dbReference type="AlphaFoldDB" id="A0A3G7U044"/>
<organism evidence="1 2">
    <name type="scientific">Pseudomonas chlororaphis</name>
    <dbReference type="NCBI Taxonomy" id="587753"/>
    <lineage>
        <taxon>Bacteria</taxon>
        <taxon>Pseudomonadati</taxon>
        <taxon>Pseudomonadota</taxon>
        <taxon>Gammaproteobacteria</taxon>
        <taxon>Pseudomonadales</taxon>
        <taxon>Pseudomonadaceae</taxon>
        <taxon>Pseudomonas</taxon>
    </lineage>
</organism>
<evidence type="ECO:0000313" key="1">
    <source>
        <dbReference type="EMBL" id="AZE51939.1"/>
    </source>
</evidence>
<dbReference type="RefSeq" id="WP_124322817.1">
    <property type="nucleotide sequence ID" value="NZ_CP027753.1"/>
</dbReference>
<accession>A0A3G7U044</accession>
<evidence type="ECO:0000313" key="2">
    <source>
        <dbReference type="Proteomes" id="UP000268048"/>
    </source>
</evidence>
<protein>
    <submittedName>
        <fullName evidence="1">Uncharacterized protein</fullName>
    </submittedName>
</protein>
<sequence length="348" mass="39944">MKLMYSEWEQERKWLRKKAKDARGLTDAEEEQLDRALAKQLKERIGKRASQLWWQLFGIEGHRLDSIEHEARFIAHLDKIFAYPTASQLISATEAPRHLHTASRFIRNRRVAYQEVEFLAPSASRLLELMLYGYFPFEDTWIFLDRRSERSSDGFNKPKQWLALPRGVVPTDRLGITIEIGIFGDNPIRSENPANLFSSLQPSEKERLAKEFGSVGTHTQWLAKIVENIFTESRSWLRSRIRISFAGEMDDQQQSLAALLANGGPISGKRVSMLDGNYLNCHPDNLVIRSSRGRRMACSICREPTTPDQSQLIKDTGGSSARLCHACLKWKLKIDNERSWLRGACIKV</sequence>
<proteinExistence type="predicted"/>
<dbReference type="EMBL" id="CP027753">
    <property type="protein sequence ID" value="AZE51939.1"/>
    <property type="molecule type" value="Genomic_DNA"/>
</dbReference>
<gene>
    <name evidence="1" type="ORF">C4K04_6311</name>
</gene>
<name>A0A3G7U044_9PSED</name>